<dbReference type="Pfam" id="PF02797">
    <property type="entry name" value="Chal_sti_synt_C"/>
    <property type="match status" value="1"/>
</dbReference>
<protein>
    <submittedName>
        <fullName evidence="7">Putative chalcone synthase</fullName>
    </submittedName>
</protein>
<evidence type="ECO:0000259" key="6">
    <source>
        <dbReference type="Pfam" id="PF02797"/>
    </source>
</evidence>
<gene>
    <name evidence="7" type="primary">bcsA</name>
    <name evidence="7" type="ORF">AHA02nite_08890</name>
</gene>
<dbReference type="Proteomes" id="UP000321440">
    <property type="component" value="Unassembled WGS sequence"/>
</dbReference>
<dbReference type="Gene3D" id="3.40.47.10">
    <property type="match status" value="2"/>
</dbReference>
<dbReference type="PIRSF" id="PIRSF000451">
    <property type="entry name" value="PKS_III"/>
    <property type="match status" value="1"/>
</dbReference>
<dbReference type="PANTHER" id="PTHR11877:SF99">
    <property type="entry name" value="1,3,6,8-TETRAHYDROXYNAPHTHALENE SYNTHASE"/>
    <property type="match status" value="1"/>
</dbReference>
<evidence type="ECO:0000313" key="7">
    <source>
        <dbReference type="EMBL" id="GEN45113.1"/>
    </source>
</evidence>
<dbReference type="AlphaFoldDB" id="A0A511W512"/>
<feature type="domain" description="Chalcone/stilbene synthase C-terminal" evidence="6">
    <location>
        <begin position="235"/>
        <end position="349"/>
    </location>
</feature>
<evidence type="ECO:0000313" key="8">
    <source>
        <dbReference type="Proteomes" id="UP000321440"/>
    </source>
</evidence>
<evidence type="ECO:0000256" key="2">
    <source>
        <dbReference type="ARBA" id="ARBA00022679"/>
    </source>
</evidence>
<evidence type="ECO:0000256" key="3">
    <source>
        <dbReference type="ARBA" id="ARBA00023315"/>
    </source>
</evidence>
<feature type="active site" description="Acyl-thioester intermediate" evidence="4">
    <location>
        <position position="136"/>
    </location>
</feature>
<dbReference type="InterPro" id="IPR011141">
    <property type="entry name" value="Polyketide_synthase_type-III"/>
</dbReference>
<name>A0A511W512_9BACI</name>
<evidence type="ECO:0000259" key="5">
    <source>
        <dbReference type="Pfam" id="PF00195"/>
    </source>
</evidence>
<accession>A0A511W512</accession>
<dbReference type="SUPFAM" id="SSF53901">
    <property type="entry name" value="Thiolase-like"/>
    <property type="match status" value="2"/>
</dbReference>
<dbReference type="GO" id="GO:0016747">
    <property type="term" value="F:acyltransferase activity, transferring groups other than amino-acyl groups"/>
    <property type="evidence" value="ECO:0007669"/>
    <property type="project" value="InterPro"/>
</dbReference>
<dbReference type="EMBL" id="BJYA01000003">
    <property type="protein sequence ID" value="GEN45113.1"/>
    <property type="molecule type" value="Genomic_DNA"/>
</dbReference>
<dbReference type="GO" id="GO:0030639">
    <property type="term" value="P:polyketide biosynthetic process"/>
    <property type="evidence" value="ECO:0007669"/>
    <property type="project" value="TreeGrafter"/>
</dbReference>
<comment type="similarity">
    <text evidence="1">Belongs to the thiolase-like superfamily. Chalcone/stilbene synthases family.</text>
</comment>
<dbReference type="InterPro" id="IPR016039">
    <property type="entry name" value="Thiolase-like"/>
</dbReference>
<sequence length="351" mass="39019">MAVIASVGTSVPQNKFTQTFAKDVVSGLTQSNSLKKYLSVFDEAAIEERYFVSNEEWFKTNHGLEKRHKLWLEEGVKLAKEAVWRCLGDDFELSDVDAIVSVTSTGILTPSMEVHLLNELNFSPYIKRMPLFGLGCAGGAIGLSRAFEYLKGNPEQAVLLISCELASVAFHPFNLRPKDIVGAAIFSDGAAATLLLGEKHPKVNDLNRKMVIKATDSKVKMHSMNVMGWDVKDDGFHVIFDVTIPKLIEPFWKPHVDRLLKAKDLSMEEIKHIVAHPGGRKIIEEIERLTPNPNLLKPSRNVLKQYGNMSSPTVLFVLQEVMDKKDLEKGYALLSALGPGFASEVVLMEVI</sequence>
<reference evidence="7 8" key="1">
    <citation type="submission" date="2019-07" db="EMBL/GenBank/DDBJ databases">
        <title>Whole genome shotgun sequence of Alkalibacillus haloalkaliphilus NBRC 103110.</title>
        <authorList>
            <person name="Hosoyama A."/>
            <person name="Uohara A."/>
            <person name="Ohji S."/>
            <person name="Ichikawa N."/>
        </authorList>
    </citation>
    <scope>NUCLEOTIDE SEQUENCE [LARGE SCALE GENOMIC DNA]</scope>
    <source>
        <strain evidence="7 8">NBRC 103110</strain>
    </source>
</reference>
<organism evidence="7 8">
    <name type="scientific">Alkalibacillus haloalkaliphilus</name>
    <dbReference type="NCBI Taxonomy" id="94136"/>
    <lineage>
        <taxon>Bacteria</taxon>
        <taxon>Bacillati</taxon>
        <taxon>Bacillota</taxon>
        <taxon>Bacilli</taxon>
        <taxon>Bacillales</taxon>
        <taxon>Bacillaceae</taxon>
        <taxon>Alkalibacillus</taxon>
    </lineage>
</organism>
<dbReference type="PANTHER" id="PTHR11877">
    <property type="entry name" value="HYDROXYMETHYLGLUTARYL-COA SYNTHASE"/>
    <property type="match status" value="1"/>
</dbReference>
<dbReference type="RefSeq" id="WP_146814777.1">
    <property type="nucleotide sequence ID" value="NZ_BJYA01000003.1"/>
</dbReference>
<dbReference type="OrthoDB" id="9786288at2"/>
<dbReference type="InterPro" id="IPR001099">
    <property type="entry name" value="Chalcone/stilbene_synt_N"/>
</dbReference>
<comment type="caution">
    <text evidence="7">The sequence shown here is derived from an EMBL/GenBank/DDBJ whole genome shotgun (WGS) entry which is preliminary data.</text>
</comment>
<evidence type="ECO:0000256" key="4">
    <source>
        <dbReference type="PIRSR" id="PIRSR000451-1"/>
    </source>
</evidence>
<keyword evidence="8" id="KW-1185">Reference proteome</keyword>
<dbReference type="Pfam" id="PF00195">
    <property type="entry name" value="Chal_sti_synt_N"/>
    <property type="match status" value="1"/>
</dbReference>
<evidence type="ECO:0000256" key="1">
    <source>
        <dbReference type="ARBA" id="ARBA00005531"/>
    </source>
</evidence>
<keyword evidence="3" id="KW-0012">Acyltransferase</keyword>
<keyword evidence="2" id="KW-0808">Transferase</keyword>
<dbReference type="CDD" id="cd00831">
    <property type="entry name" value="CHS_like"/>
    <property type="match status" value="1"/>
</dbReference>
<proteinExistence type="inferred from homology"/>
<dbReference type="InterPro" id="IPR012328">
    <property type="entry name" value="Chalcone/stilbene_synt_C"/>
</dbReference>
<feature type="domain" description="Chalcone/stilbene synthase N-terminal" evidence="5">
    <location>
        <begin position="2"/>
        <end position="194"/>
    </location>
</feature>